<evidence type="ECO:0000313" key="1">
    <source>
        <dbReference type="EMBL" id="BBY62293.1"/>
    </source>
</evidence>
<evidence type="ECO:0000313" key="2">
    <source>
        <dbReference type="Proteomes" id="UP000467148"/>
    </source>
</evidence>
<proteinExistence type="predicted"/>
<dbReference type="KEGG" id="mhev:MHEL_05360"/>
<keyword evidence="2" id="KW-1185">Reference proteome</keyword>
<gene>
    <name evidence="1" type="ORF">MHEL_05360</name>
</gene>
<sequence>MTFEICWIRNAAACGRPVATIDLNPAGTDFSYVADVTDRAQIHATLAAVTPDHTAVHGVDHVSTHTDS</sequence>
<dbReference type="Proteomes" id="UP000467148">
    <property type="component" value="Chromosome"/>
</dbReference>
<organism evidence="1 2">
    <name type="scientific">Mycolicibacterium helvum</name>
    <dbReference type="NCBI Taxonomy" id="1534349"/>
    <lineage>
        <taxon>Bacteria</taxon>
        <taxon>Bacillati</taxon>
        <taxon>Actinomycetota</taxon>
        <taxon>Actinomycetes</taxon>
        <taxon>Mycobacteriales</taxon>
        <taxon>Mycobacteriaceae</taxon>
        <taxon>Mycolicibacterium</taxon>
    </lineage>
</organism>
<reference evidence="1 2" key="1">
    <citation type="journal article" date="2019" name="Emerg. Microbes Infect.">
        <title>Comprehensive subspecies identification of 175 nontuberculous mycobacteria species based on 7547 genomic profiles.</title>
        <authorList>
            <person name="Matsumoto Y."/>
            <person name="Kinjo T."/>
            <person name="Motooka D."/>
            <person name="Nabeya D."/>
            <person name="Jung N."/>
            <person name="Uechi K."/>
            <person name="Horii T."/>
            <person name="Iida T."/>
            <person name="Fujita J."/>
            <person name="Nakamura S."/>
        </authorList>
    </citation>
    <scope>NUCLEOTIDE SEQUENCE [LARGE SCALE GENOMIC DNA]</scope>
    <source>
        <strain evidence="1 2">JCM 30396</strain>
    </source>
</reference>
<dbReference type="EMBL" id="AP022596">
    <property type="protein sequence ID" value="BBY62293.1"/>
    <property type="molecule type" value="Genomic_DNA"/>
</dbReference>
<protein>
    <submittedName>
        <fullName evidence="1">Uncharacterized protein</fullName>
    </submittedName>
</protein>
<dbReference type="AlphaFoldDB" id="A0A7I7T047"/>
<name>A0A7I7T047_9MYCO</name>
<accession>A0A7I7T047</accession>